<dbReference type="NCBIfam" id="NF033516">
    <property type="entry name" value="transpos_IS3"/>
    <property type="match status" value="1"/>
</dbReference>
<protein>
    <submittedName>
        <fullName evidence="2">IS3 family transposase</fullName>
    </submittedName>
</protein>
<dbReference type="Proteomes" id="UP000298213">
    <property type="component" value="Unassembled WGS sequence"/>
</dbReference>
<dbReference type="GO" id="GO:0003676">
    <property type="term" value="F:nucleic acid binding"/>
    <property type="evidence" value="ECO:0007669"/>
    <property type="project" value="InterPro"/>
</dbReference>
<dbReference type="InterPro" id="IPR036397">
    <property type="entry name" value="RNaseH_sf"/>
</dbReference>
<dbReference type="PANTHER" id="PTHR46889:SF7">
    <property type="entry name" value="TRANSPOSASE FOR INSERTION SEQUENCE ELEMENT IS904"/>
    <property type="match status" value="1"/>
</dbReference>
<dbReference type="GO" id="GO:0015074">
    <property type="term" value="P:DNA integration"/>
    <property type="evidence" value="ECO:0007669"/>
    <property type="project" value="InterPro"/>
</dbReference>
<dbReference type="AlphaFoldDB" id="A0A4Y8ZLE1"/>
<dbReference type="RefSeq" id="WP_135089701.1">
    <property type="nucleotide sequence ID" value="NZ_SPDV01000048.1"/>
</dbReference>
<gene>
    <name evidence="2" type="ORF">E2493_18005</name>
</gene>
<dbReference type="Pfam" id="PF00665">
    <property type="entry name" value="rve"/>
    <property type="match status" value="1"/>
</dbReference>
<dbReference type="InterPro" id="IPR001584">
    <property type="entry name" value="Integrase_cat-core"/>
</dbReference>
<proteinExistence type="predicted"/>
<evidence type="ECO:0000313" key="2">
    <source>
        <dbReference type="EMBL" id="TFI56840.1"/>
    </source>
</evidence>
<feature type="non-terminal residue" evidence="2">
    <location>
        <position position="1"/>
    </location>
</feature>
<accession>A0A4Y8ZLE1</accession>
<reference evidence="2 3" key="1">
    <citation type="submission" date="2019-03" db="EMBL/GenBank/DDBJ databases">
        <title>Genome sequence of Sphingomonas sp. 17J27-24.</title>
        <authorList>
            <person name="Kim M."/>
            <person name="Maeng S."/>
            <person name="Sathiyaraj S."/>
        </authorList>
    </citation>
    <scope>NUCLEOTIDE SEQUENCE [LARGE SCALE GENOMIC DNA]</scope>
    <source>
        <strain evidence="2 3">17J27-24</strain>
    </source>
</reference>
<dbReference type="PROSITE" id="PS50994">
    <property type="entry name" value="INTEGRASE"/>
    <property type="match status" value="1"/>
</dbReference>
<dbReference type="InterPro" id="IPR048020">
    <property type="entry name" value="Transpos_IS3"/>
</dbReference>
<dbReference type="SUPFAM" id="SSF53098">
    <property type="entry name" value="Ribonuclease H-like"/>
    <property type="match status" value="1"/>
</dbReference>
<dbReference type="EMBL" id="SPDV01000048">
    <property type="protein sequence ID" value="TFI56840.1"/>
    <property type="molecule type" value="Genomic_DNA"/>
</dbReference>
<dbReference type="Gene3D" id="3.30.420.10">
    <property type="entry name" value="Ribonuclease H-like superfamily/Ribonuclease H"/>
    <property type="match status" value="1"/>
</dbReference>
<dbReference type="PANTHER" id="PTHR46889">
    <property type="entry name" value="TRANSPOSASE INSF FOR INSERTION SEQUENCE IS3B-RELATED"/>
    <property type="match status" value="1"/>
</dbReference>
<dbReference type="InterPro" id="IPR012337">
    <property type="entry name" value="RNaseH-like_sf"/>
</dbReference>
<keyword evidence="3" id="KW-1185">Reference proteome</keyword>
<feature type="domain" description="Integrase catalytic" evidence="1">
    <location>
        <begin position="103"/>
        <end position="176"/>
    </location>
</feature>
<organism evidence="2 3">
    <name type="scientific">Sphingomonas parva</name>
    <dbReference type="NCBI Taxonomy" id="2555898"/>
    <lineage>
        <taxon>Bacteria</taxon>
        <taxon>Pseudomonadati</taxon>
        <taxon>Pseudomonadota</taxon>
        <taxon>Alphaproteobacteria</taxon>
        <taxon>Sphingomonadales</taxon>
        <taxon>Sphingomonadaceae</taxon>
        <taxon>Sphingomonas</taxon>
    </lineage>
</organism>
<sequence length="176" mass="20171">GIERMCRLAGVSRAGYYRHWQASQPAREETAVRDEVQRLSLEHRFYGYRRITALLRQSGWAVNHKRVQRLRQTDNLLCITGRTFRPPTTDSRHRFSVYPNLARKMMPTGANQLWVADITYVRLAEGFVYLAVILDAWSRRVVGWALADHLKADLALAAIAGARRPGDRAWRTGAPL</sequence>
<comment type="caution">
    <text evidence="2">The sequence shown here is derived from an EMBL/GenBank/DDBJ whole genome shotgun (WGS) entry which is preliminary data.</text>
</comment>
<evidence type="ECO:0000313" key="3">
    <source>
        <dbReference type="Proteomes" id="UP000298213"/>
    </source>
</evidence>
<dbReference type="Pfam" id="PF13276">
    <property type="entry name" value="HTH_21"/>
    <property type="match status" value="1"/>
</dbReference>
<evidence type="ECO:0000259" key="1">
    <source>
        <dbReference type="PROSITE" id="PS50994"/>
    </source>
</evidence>
<dbReference type="InterPro" id="IPR050900">
    <property type="entry name" value="Transposase_IS3/IS150/IS904"/>
</dbReference>
<dbReference type="OrthoDB" id="9803878at2"/>
<dbReference type="InterPro" id="IPR025948">
    <property type="entry name" value="HTH-like_dom"/>
</dbReference>
<name>A0A4Y8ZLE1_9SPHN</name>